<dbReference type="PANTHER" id="PTHR21596">
    <property type="entry name" value="RIBONUCLEASE P SUBUNIT P38"/>
    <property type="match status" value="1"/>
</dbReference>
<name>A0AAV1E1D4_OLDCO</name>
<proteinExistence type="predicted"/>
<dbReference type="EMBL" id="OX459124">
    <property type="protein sequence ID" value="CAI9113891.1"/>
    <property type="molecule type" value="Genomic_DNA"/>
</dbReference>
<evidence type="ECO:0000313" key="2">
    <source>
        <dbReference type="Proteomes" id="UP001161247"/>
    </source>
</evidence>
<evidence type="ECO:0000313" key="1">
    <source>
        <dbReference type="EMBL" id="CAI9113891.1"/>
    </source>
</evidence>
<dbReference type="InterPro" id="IPR045177">
    <property type="entry name" value="FDM1-5/IDN2"/>
</dbReference>
<reference evidence="1" key="1">
    <citation type="submission" date="2023-03" db="EMBL/GenBank/DDBJ databases">
        <authorList>
            <person name="Julca I."/>
        </authorList>
    </citation>
    <scope>NUCLEOTIDE SEQUENCE</scope>
</reference>
<sequence>MESEVQRQDDENDKMLKLVQQQKVNDIKRKKQTWLYCPIGTRRRQQEIQELEAKVKAMEHVGDDASVHKQFLDMYVQLKEKIEDILSTEEVCAILVARDRKTSDELQNARRELILSFCKMGERNRGRIGIKRMGELDPEIFEEQCKLKFPDDYEVAPPGGR</sequence>
<keyword evidence="2" id="KW-1185">Reference proteome</keyword>
<protein>
    <submittedName>
        <fullName evidence="1">OLC1v1014590C1</fullName>
    </submittedName>
</protein>
<dbReference type="AlphaFoldDB" id="A0AAV1E1D4"/>
<accession>A0AAV1E1D4</accession>
<dbReference type="Proteomes" id="UP001161247">
    <property type="component" value="Chromosome 7"/>
</dbReference>
<dbReference type="GO" id="GO:0080188">
    <property type="term" value="P:gene silencing by siRNA-directed DNA methylation"/>
    <property type="evidence" value="ECO:0007669"/>
    <property type="project" value="InterPro"/>
</dbReference>
<dbReference type="PANTHER" id="PTHR21596:SF3">
    <property type="entry name" value="FACTOR OF DNA METHYLATION 1-RELATED"/>
    <property type="match status" value="1"/>
</dbReference>
<gene>
    <name evidence="1" type="ORF">OLC1_LOCUS20803</name>
</gene>
<organism evidence="1 2">
    <name type="scientific">Oldenlandia corymbosa var. corymbosa</name>
    <dbReference type="NCBI Taxonomy" id="529605"/>
    <lineage>
        <taxon>Eukaryota</taxon>
        <taxon>Viridiplantae</taxon>
        <taxon>Streptophyta</taxon>
        <taxon>Embryophyta</taxon>
        <taxon>Tracheophyta</taxon>
        <taxon>Spermatophyta</taxon>
        <taxon>Magnoliopsida</taxon>
        <taxon>eudicotyledons</taxon>
        <taxon>Gunneridae</taxon>
        <taxon>Pentapetalae</taxon>
        <taxon>asterids</taxon>
        <taxon>lamiids</taxon>
        <taxon>Gentianales</taxon>
        <taxon>Rubiaceae</taxon>
        <taxon>Rubioideae</taxon>
        <taxon>Spermacoceae</taxon>
        <taxon>Hedyotis-Oldenlandia complex</taxon>
        <taxon>Oldenlandia</taxon>
    </lineage>
</organism>